<evidence type="ECO:0000313" key="2">
    <source>
        <dbReference type="EMBL" id="TWT98509.1"/>
    </source>
</evidence>
<comment type="caution">
    <text evidence="2">The sequence shown here is derived from an EMBL/GenBank/DDBJ whole genome shotgun (WGS) entry which is preliminary data.</text>
</comment>
<name>A0A5C6AFX7_9BACT</name>
<dbReference type="Proteomes" id="UP000320176">
    <property type="component" value="Unassembled WGS sequence"/>
</dbReference>
<keyword evidence="1" id="KW-0472">Membrane</keyword>
<feature type="transmembrane region" description="Helical" evidence="1">
    <location>
        <begin position="306"/>
        <end position="327"/>
    </location>
</feature>
<reference evidence="2 3" key="1">
    <citation type="submission" date="2019-02" db="EMBL/GenBank/DDBJ databases">
        <title>Deep-cultivation of Planctomycetes and their phenomic and genomic characterization uncovers novel biology.</title>
        <authorList>
            <person name="Wiegand S."/>
            <person name="Jogler M."/>
            <person name="Boedeker C."/>
            <person name="Pinto D."/>
            <person name="Vollmers J."/>
            <person name="Rivas-Marin E."/>
            <person name="Kohn T."/>
            <person name="Peeters S.H."/>
            <person name="Heuer A."/>
            <person name="Rast P."/>
            <person name="Oberbeckmann S."/>
            <person name="Bunk B."/>
            <person name="Jeske O."/>
            <person name="Meyerdierks A."/>
            <person name="Storesund J.E."/>
            <person name="Kallscheuer N."/>
            <person name="Luecker S."/>
            <person name="Lage O.M."/>
            <person name="Pohl T."/>
            <person name="Merkel B.J."/>
            <person name="Hornburger P."/>
            <person name="Mueller R.-W."/>
            <person name="Bruemmer F."/>
            <person name="Labrenz M."/>
            <person name="Spormann A.M."/>
            <person name="Op Den Camp H."/>
            <person name="Overmann J."/>
            <person name="Amann R."/>
            <person name="Jetten M.S.M."/>
            <person name="Mascher T."/>
            <person name="Medema M.H."/>
            <person name="Devos D.P."/>
            <person name="Kaster A.-K."/>
            <person name="Ovreas L."/>
            <person name="Rohde M."/>
            <person name="Galperin M.Y."/>
            <person name="Jogler C."/>
        </authorList>
    </citation>
    <scope>NUCLEOTIDE SEQUENCE [LARGE SCALE GENOMIC DNA]</scope>
    <source>
        <strain evidence="2 3">Pla52n</strain>
    </source>
</reference>
<dbReference type="OrthoDB" id="236733at2"/>
<keyword evidence="3" id="KW-1185">Reference proteome</keyword>
<dbReference type="AlphaFoldDB" id="A0A5C6AFX7"/>
<accession>A0A5C6AFX7</accession>
<feature type="transmembrane region" description="Helical" evidence="1">
    <location>
        <begin position="267"/>
        <end position="285"/>
    </location>
</feature>
<feature type="transmembrane region" description="Helical" evidence="1">
    <location>
        <begin position="16"/>
        <end position="35"/>
    </location>
</feature>
<proteinExistence type="predicted"/>
<dbReference type="RefSeq" id="WP_146522074.1">
    <property type="nucleotide sequence ID" value="NZ_CP151726.1"/>
</dbReference>
<organism evidence="2 3">
    <name type="scientific">Stieleria varia</name>
    <dbReference type="NCBI Taxonomy" id="2528005"/>
    <lineage>
        <taxon>Bacteria</taxon>
        <taxon>Pseudomonadati</taxon>
        <taxon>Planctomycetota</taxon>
        <taxon>Planctomycetia</taxon>
        <taxon>Pirellulales</taxon>
        <taxon>Pirellulaceae</taxon>
        <taxon>Stieleria</taxon>
    </lineage>
</organism>
<evidence type="ECO:0000256" key="1">
    <source>
        <dbReference type="SAM" id="Phobius"/>
    </source>
</evidence>
<keyword evidence="1" id="KW-0812">Transmembrane</keyword>
<protein>
    <submittedName>
        <fullName evidence="2">Uncharacterized protein</fullName>
    </submittedName>
</protein>
<gene>
    <name evidence="2" type="ORF">Pla52n_50230</name>
</gene>
<evidence type="ECO:0000313" key="3">
    <source>
        <dbReference type="Proteomes" id="UP000320176"/>
    </source>
</evidence>
<keyword evidence="1" id="KW-1133">Transmembrane helix</keyword>
<feature type="transmembrane region" description="Helical" evidence="1">
    <location>
        <begin position="220"/>
        <end position="247"/>
    </location>
</feature>
<sequence>MGYTGHRSTPPRPFRVIFGGVIATLCAVSGTFLLTDRFHRATAMSSGPTEMDWETFIQNGPGEFAFITLTGVDVYDSTIDSINEIDPDELDALIKDFDPGSPEQVQQLMAAHFGGSDPLAAVLNAFQPPKVIPAGADPNQILGRLTLPFDFELLEEARRQIDENGALTGLLRRPVGHNMMFPFLGDDLNASDQDQPRANFMYEIVPTEHAPDLDMASNQFLFAGLGLSLSLILCCSGGAGFSTLWYFPLASIISLAGYPMRYGRGGVATRVVYFAIGVVMIGWGYRMMVTRGHFGTVDGIPLFQSMGFNAMFIGVAACMSVPCQLLTRRFFESMDPEPKKPEKRLSYEQACGMTPVVETATYNDDDLLESSAVVVPPGLRDHIDRLIAAGFTEPGRWVWHRNDDVIPAAIQLGCQEMIVSDMEWSDETKVLRTRLVSVLGDGMPIVTLSNAFEVADSRVEPSAVYQKAMSSEPAEMLAMHLEKVVSLAESRQTSVIAFEPGEARGVAKLGRRAVAEIRSRDGEISQVVGEAKYGRFSFPPNEVLVTA</sequence>
<dbReference type="EMBL" id="SJPN01000006">
    <property type="protein sequence ID" value="TWT98509.1"/>
    <property type="molecule type" value="Genomic_DNA"/>
</dbReference>